<reference evidence="4 5" key="1">
    <citation type="submission" date="2020-08" db="EMBL/GenBank/DDBJ databases">
        <title>A Genomic Blueprint of the Chicken Gut Microbiome.</title>
        <authorList>
            <person name="Gilroy R."/>
            <person name="Ravi A."/>
            <person name="Getino M."/>
            <person name="Pursley I."/>
            <person name="Horton D.L."/>
            <person name="Alikhan N.-F."/>
            <person name="Baker D."/>
            <person name="Gharbi K."/>
            <person name="Hall N."/>
            <person name="Watson M."/>
            <person name="Adriaenssens E.M."/>
            <person name="Foster-Nyarko E."/>
            <person name="Jarju S."/>
            <person name="Secka A."/>
            <person name="Antonio M."/>
            <person name="Oren A."/>
            <person name="Chaudhuri R."/>
            <person name="La Ragione R.M."/>
            <person name="Hildebrand F."/>
            <person name="Pallen M.J."/>
        </authorList>
    </citation>
    <scope>NUCLEOTIDE SEQUENCE [LARGE SCALE GENOMIC DNA]</scope>
    <source>
        <strain evidence="4 5">Sa1YVA6</strain>
    </source>
</reference>
<evidence type="ECO:0000256" key="2">
    <source>
        <dbReference type="PROSITE-ProRule" id="PRU00335"/>
    </source>
</evidence>
<organism evidence="4 5">
    <name type="scientific">Solibacillus merdavium</name>
    <dbReference type="NCBI Taxonomy" id="2762218"/>
    <lineage>
        <taxon>Bacteria</taxon>
        <taxon>Bacillati</taxon>
        <taxon>Bacillota</taxon>
        <taxon>Bacilli</taxon>
        <taxon>Bacillales</taxon>
        <taxon>Caryophanaceae</taxon>
        <taxon>Solibacillus</taxon>
    </lineage>
</organism>
<dbReference type="Pfam" id="PF14278">
    <property type="entry name" value="TetR_C_8"/>
    <property type="match status" value="1"/>
</dbReference>
<feature type="domain" description="HTH tetR-type" evidence="3">
    <location>
        <begin position="9"/>
        <end position="69"/>
    </location>
</feature>
<dbReference type="Proteomes" id="UP000600565">
    <property type="component" value="Unassembled WGS sequence"/>
</dbReference>
<evidence type="ECO:0000256" key="1">
    <source>
        <dbReference type="ARBA" id="ARBA00023125"/>
    </source>
</evidence>
<keyword evidence="1 2" id="KW-0238">DNA-binding</keyword>
<keyword evidence="5" id="KW-1185">Reference proteome</keyword>
<sequence>MSIYREKNRKTKDLIQGSFIKILEKKTFESITVGDIAKQAQINRGTFYLHFIDKFDLLDQIEQRLFGDLGNHIDELQSNYSSTHTFEKEQEQLAATLFSAIKMQSPLLKIFLSDHGRAGFHLRFREAFSEKVRVNLEKNESFKATLKVPMEYFLSFITSAFLGLIEQWVQNDLDKTPQEMTILYIDIISFIQKKNTKKV</sequence>
<proteinExistence type="predicted"/>
<dbReference type="InterPro" id="IPR009057">
    <property type="entry name" value="Homeodomain-like_sf"/>
</dbReference>
<dbReference type="PANTHER" id="PTHR43479">
    <property type="entry name" value="ACREF/ENVCD OPERON REPRESSOR-RELATED"/>
    <property type="match status" value="1"/>
</dbReference>
<dbReference type="EMBL" id="JACSPW010000004">
    <property type="protein sequence ID" value="MBD8032701.1"/>
    <property type="molecule type" value="Genomic_DNA"/>
</dbReference>
<accession>A0ABR8XLA0</accession>
<dbReference type="InterPro" id="IPR039532">
    <property type="entry name" value="TetR_C_Firmicutes"/>
</dbReference>
<name>A0ABR8XLA0_9BACL</name>
<dbReference type="Pfam" id="PF00440">
    <property type="entry name" value="TetR_N"/>
    <property type="match status" value="1"/>
</dbReference>
<dbReference type="RefSeq" id="WP_191703292.1">
    <property type="nucleotide sequence ID" value="NZ_JACSPW010000004.1"/>
</dbReference>
<dbReference type="Gene3D" id="1.10.357.10">
    <property type="entry name" value="Tetracycline Repressor, domain 2"/>
    <property type="match status" value="1"/>
</dbReference>
<dbReference type="PANTHER" id="PTHR43479:SF7">
    <property type="entry name" value="TETR-FAMILY TRANSCRIPTIONAL REGULATOR"/>
    <property type="match status" value="1"/>
</dbReference>
<dbReference type="SUPFAM" id="SSF46689">
    <property type="entry name" value="Homeodomain-like"/>
    <property type="match status" value="1"/>
</dbReference>
<evidence type="ECO:0000313" key="4">
    <source>
        <dbReference type="EMBL" id="MBD8032701.1"/>
    </source>
</evidence>
<evidence type="ECO:0000313" key="5">
    <source>
        <dbReference type="Proteomes" id="UP000600565"/>
    </source>
</evidence>
<comment type="caution">
    <text evidence="4">The sequence shown here is derived from an EMBL/GenBank/DDBJ whole genome shotgun (WGS) entry which is preliminary data.</text>
</comment>
<gene>
    <name evidence="4" type="ORF">H9632_06445</name>
</gene>
<dbReference type="InterPro" id="IPR001647">
    <property type="entry name" value="HTH_TetR"/>
</dbReference>
<dbReference type="PROSITE" id="PS50977">
    <property type="entry name" value="HTH_TETR_2"/>
    <property type="match status" value="1"/>
</dbReference>
<evidence type="ECO:0000259" key="3">
    <source>
        <dbReference type="PROSITE" id="PS50977"/>
    </source>
</evidence>
<dbReference type="InterPro" id="IPR050624">
    <property type="entry name" value="HTH-type_Tx_Regulator"/>
</dbReference>
<feature type="DNA-binding region" description="H-T-H motif" evidence="2">
    <location>
        <begin position="32"/>
        <end position="51"/>
    </location>
</feature>
<protein>
    <submittedName>
        <fullName evidence="4">TetR/AcrR family transcriptional regulator</fullName>
    </submittedName>
</protein>